<gene>
    <name evidence="1" type="ORF">BDW02DRAFT_565341</name>
</gene>
<dbReference type="AlphaFoldDB" id="A0A6A5KQ21"/>
<accession>A0A6A5KQ21</accession>
<protein>
    <submittedName>
        <fullName evidence="1">Uncharacterized protein</fullName>
    </submittedName>
</protein>
<dbReference type="EMBL" id="ML975255">
    <property type="protein sequence ID" value="KAF1838072.1"/>
    <property type="molecule type" value="Genomic_DNA"/>
</dbReference>
<dbReference type="Proteomes" id="UP000800040">
    <property type="component" value="Unassembled WGS sequence"/>
</dbReference>
<evidence type="ECO:0000313" key="2">
    <source>
        <dbReference type="Proteomes" id="UP000800040"/>
    </source>
</evidence>
<name>A0A6A5KQ21_9PLEO</name>
<keyword evidence="2" id="KW-1185">Reference proteome</keyword>
<organism evidence="1 2">
    <name type="scientific">Decorospora gaudefroyi</name>
    <dbReference type="NCBI Taxonomy" id="184978"/>
    <lineage>
        <taxon>Eukaryota</taxon>
        <taxon>Fungi</taxon>
        <taxon>Dikarya</taxon>
        <taxon>Ascomycota</taxon>
        <taxon>Pezizomycotina</taxon>
        <taxon>Dothideomycetes</taxon>
        <taxon>Pleosporomycetidae</taxon>
        <taxon>Pleosporales</taxon>
        <taxon>Pleosporineae</taxon>
        <taxon>Pleosporaceae</taxon>
        <taxon>Decorospora</taxon>
    </lineage>
</organism>
<reference evidence="1" key="1">
    <citation type="submission" date="2020-01" db="EMBL/GenBank/DDBJ databases">
        <authorList>
            <consortium name="DOE Joint Genome Institute"/>
            <person name="Haridas S."/>
            <person name="Albert R."/>
            <person name="Binder M."/>
            <person name="Bloem J."/>
            <person name="Labutti K."/>
            <person name="Salamov A."/>
            <person name="Andreopoulos B."/>
            <person name="Baker S.E."/>
            <person name="Barry K."/>
            <person name="Bills G."/>
            <person name="Bluhm B.H."/>
            <person name="Cannon C."/>
            <person name="Castanera R."/>
            <person name="Culley D.E."/>
            <person name="Daum C."/>
            <person name="Ezra D."/>
            <person name="Gonzalez J.B."/>
            <person name="Henrissat B."/>
            <person name="Kuo A."/>
            <person name="Liang C."/>
            <person name="Lipzen A."/>
            <person name="Lutzoni F."/>
            <person name="Magnuson J."/>
            <person name="Mondo S."/>
            <person name="Nolan M."/>
            <person name="Ohm R."/>
            <person name="Pangilinan J."/>
            <person name="Park H.-J."/>
            <person name="Ramirez L."/>
            <person name="Alfaro M."/>
            <person name="Sun H."/>
            <person name="Tritt A."/>
            <person name="Yoshinaga Y."/>
            <person name="Zwiers L.-H."/>
            <person name="Turgeon B.G."/>
            <person name="Goodwin S.B."/>
            <person name="Spatafora J.W."/>
            <person name="Crous P.W."/>
            <person name="Grigoriev I.V."/>
        </authorList>
    </citation>
    <scope>NUCLEOTIDE SEQUENCE</scope>
    <source>
        <strain evidence="1">P77</strain>
    </source>
</reference>
<evidence type="ECO:0000313" key="1">
    <source>
        <dbReference type="EMBL" id="KAF1838072.1"/>
    </source>
</evidence>
<proteinExistence type="predicted"/>
<sequence>MVPNQKKTPLYPSHTLKTTRETEVSFFLPSFPDEAEAEAERLGPDFGFGGRRNTASC</sequence>